<protein>
    <recommendedName>
        <fullName evidence="3">Secreted protein</fullName>
    </recommendedName>
</protein>
<gene>
    <name evidence="2" type="ORF">Tci_873809</name>
</gene>
<sequence length="99" mass="10517">VVHAQRWLAVFVASAIARIGRAASQCSAVERGVGCARGEGSRRIGRGGGVGPGGVVPSSANRAWFWLTASSWPWHASQPFGITPKPIRRISPRKGSIRE</sequence>
<organism evidence="2">
    <name type="scientific">Tanacetum cinerariifolium</name>
    <name type="common">Dalmatian daisy</name>
    <name type="synonym">Chrysanthemum cinerariifolium</name>
    <dbReference type="NCBI Taxonomy" id="118510"/>
    <lineage>
        <taxon>Eukaryota</taxon>
        <taxon>Viridiplantae</taxon>
        <taxon>Streptophyta</taxon>
        <taxon>Embryophyta</taxon>
        <taxon>Tracheophyta</taxon>
        <taxon>Spermatophyta</taxon>
        <taxon>Magnoliopsida</taxon>
        <taxon>eudicotyledons</taxon>
        <taxon>Gunneridae</taxon>
        <taxon>Pentapetalae</taxon>
        <taxon>asterids</taxon>
        <taxon>campanulids</taxon>
        <taxon>Asterales</taxon>
        <taxon>Asteraceae</taxon>
        <taxon>Asteroideae</taxon>
        <taxon>Anthemideae</taxon>
        <taxon>Anthemidinae</taxon>
        <taxon>Tanacetum</taxon>
    </lineage>
</organism>
<reference evidence="2" key="1">
    <citation type="journal article" date="2019" name="Sci. Rep.">
        <title>Draft genome of Tanacetum cinerariifolium, the natural source of mosquito coil.</title>
        <authorList>
            <person name="Yamashiro T."/>
            <person name="Shiraishi A."/>
            <person name="Satake H."/>
            <person name="Nakayama K."/>
        </authorList>
    </citation>
    <scope>NUCLEOTIDE SEQUENCE</scope>
</reference>
<evidence type="ECO:0000256" key="1">
    <source>
        <dbReference type="SAM" id="SignalP"/>
    </source>
</evidence>
<comment type="caution">
    <text evidence="2">The sequence shown here is derived from an EMBL/GenBank/DDBJ whole genome shotgun (WGS) entry which is preliminary data.</text>
</comment>
<dbReference type="AlphaFoldDB" id="A0A699SW55"/>
<feature type="signal peptide" evidence="1">
    <location>
        <begin position="1"/>
        <end position="22"/>
    </location>
</feature>
<feature type="chain" id="PRO_5025538407" description="Secreted protein" evidence="1">
    <location>
        <begin position="23"/>
        <end position="99"/>
    </location>
</feature>
<keyword evidence="1" id="KW-0732">Signal</keyword>
<proteinExistence type="predicted"/>
<accession>A0A699SW55</accession>
<dbReference type="EMBL" id="BKCJ011194074">
    <property type="protein sequence ID" value="GFD01840.1"/>
    <property type="molecule type" value="Genomic_DNA"/>
</dbReference>
<feature type="non-terminal residue" evidence="2">
    <location>
        <position position="1"/>
    </location>
</feature>
<name>A0A699SW55_TANCI</name>
<evidence type="ECO:0008006" key="3">
    <source>
        <dbReference type="Google" id="ProtNLM"/>
    </source>
</evidence>
<evidence type="ECO:0000313" key="2">
    <source>
        <dbReference type="EMBL" id="GFD01840.1"/>
    </source>
</evidence>